<dbReference type="SMART" id="SM00320">
    <property type="entry name" value="WD40"/>
    <property type="match status" value="2"/>
</dbReference>
<evidence type="ECO:0000256" key="3">
    <source>
        <dbReference type="PROSITE-ProRule" id="PRU00221"/>
    </source>
</evidence>
<feature type="domain" description="EML-like second beta-propeller" evidence="4">
    <location>
        <begin position="5"/>
        <end position="154"/>
    </location>
</feature>
<organism evidence="5">
    <name type="scientific">Coccolithus braarudii</name>
    <dbReference type="NCBI Taxonomy" id="221442"/>
    <lineage>
        <taxon>Eukaryota</taxon>
        <taxon>Haptista</taxon>
        <taxon>Haptophyta</taxon>
        <taxon>Prymnesiophyceae</taxon>
        <taxon>Coccolithales</taxon>
        <taxon>Coccolithaceae</taxon>
        <taxon>Coccolithus</taxon>
    </lineage>
</organism>
<keyword evidence="1 3" id="KW-0853">WD repeat</keyword>
<dbReference type="PROSITE" id="PS50294">
    <property type="entry name" value="WD_REPEATS_REGION"/>
    <property type="match status" value="1"/>
</dbReference>
<reference evidence="5" key="1">
    <citation type="submission" date="2021-01" db="EMBL/GenBank/DDBJ databases">
        <authorList>
            <person name="Corre E."/>
            <person name="Pelletier E."/>
            <person name="Niang G."/>
            <person name="Scheremetjew M."/>
            <person name="Finn R."/>
            <person name="Kale V."/>
            <person name="Holt S."/>
            <person name="Cochrane G."/>
            <person name="Meng A."/>
            <person name="Brown T."/>
            <person name="Cohen L."/>
        </authorList>
    </citation>
    <scope>NUCLEOTIDE SEQUENCE</scope>
    <source>
        <strain evidence="5">PLY182g</strain>
    </source>
</reference>
<evidence type="ECO:0000259" key="4">
    <source>
        <dbReference type="Pfam" id="PF23414"/>
    </source>
</evidence>
<dbReference type="EMBL" id="HBEY01005070">
    <property type="protein sequence ID" value="CAD8599123.1"/>
    <property type="molecule type" value="Transcribed_RNA"/>
</dbReference>
<evidence type="ECO:0000256" key="2">
    <source>
        <dbReference type="ARBA" id="ARBA00022737"/>
    </source>
</evidence>
<proteinExistence type="predicted"/>
<protein>
    <recommendedName>
        <fullName evidence="4">EML-like second beta-propeller domain-containing protein</fullName>
    </recommendedName>
</protein>
<accession>A0A7S0L1W1</accession>
<feature type="repeat" description="WD" evidence="3">
    <location>
        <begin position="120"/>
        <end position="155"/>
    </location>
</feature>
<gene>
    <name evidence="5" type="ORF">CPEL01642_LOCUS2453</name>
</gene>
<keyword evidence="2" id="KW-0677">Repeat</keyword>
<dbReference type="AlphaFoldDB" id="A0A7S0L1W1"/>
<dbReference type="PANTHER" id="PTHR13720">
    <property type="entry name" value="WD-40 REPEAT PROTEIN"/>
    <property type="match status" value="1"/>
</dbReference>
<dbReference type="Gene3D" id="2.130.10.10">
    <property type="entry name" value="YVTN repeat-like/Quinoprotein amine dehydrogenase"/>
    <property type="match status" value="1"/>
</dbReference>
<name>A0A7S0L1W1_9EUKA</name>
<dbReference type="InterPro" id="IPR055442">
    <property type="entry name" value="Beta-prop_EML-like_2nd"/>
</dbReference>
<evidence type="ECO:0000313" key="5">
    <source>
        <dbReference type="EMBL" id="CAD8599123.1"/>
    </source>
</evidence>
<dbReference type="Pfam" id="PF23414">
    <property type="entry name" value="Beta-prop_EML_2"/>
    <property type="match status" value="1"/>
</dbReference>
<dbReference type="InterPro" id="IPR015943">
    <property type="entry name" value="WD40/YVTN_repeat-like_dom_sf"/>
</dbReference>
<dbReference type="PROSITE" id="PS50082">
    <property type="entry name" value="WD_REPEATS_2"/>
    <property type="match status" value="1"/>
</dbReference>
<dbReference type="PANTHER" id="PTHR13720:SF33">
    <property type="entry name" value="HELP DOMAIN-CONTAINING PROTEIN"/>
    <property type="match status" value="1"/>
</dbReference>
<dbReference type="InterPro" id="IPR050630">
    <property type="entry name" value="WD_repeat_EMAP"/>
</dbReference>
<sequence length="155" mass="17036">MHRLVHVLVGHGAEVLHLDWSVNGRHLQSCCSRSELHFWDTYEGVRVSDRGTVRDVRWASWTLPLGWPVLGVLPKMSDGSDINAAHRSPDGRLVATVDDFRKLNLFHFPCGPGSAACRSAAAHASHVSGVRFTADGRHLLTAGGPDLCVIVWRVE</sequence>
<dbReference type="InterPro" id="IPR001680">
    <property type="entry name" value="WD40_rpt"/>
</dbReference>
<evidence type="ECO:0000256" key="1">
    <source>
        <dbReference type="ARBA" id="ARBA00022574"/>
    </source>
</evidence>
<dbReference type="SUPFAM" id="SSF50960">
    <property type="entry name" value="TolB, C-terminal domain"/>
    <property type="match status" value="1"/>
</dbReference>
<dbReference type="GO" id="GO:0008017">
    <property type="term" value="F:microtubule binding"/>
    <property type="evidence" value="ECO:0007669"/>
    <property type="project" value="TreeGrafter"/>
</dbReference>